<dbReference type="SMR" id="Q54I33"/>
<dbReference type="PANTHER" id="PTHR12835:SF5">
    <property type="entry name" value="BIOTIN--PROTEIN LIGASE"/>
    <property type="match status" value="1"/>
</dbReference>
<dbReference type="CDD" id="cd16442">
    <property type="entry name" value="BPL"/>
    <property type="match status" value="1"/>
</dbReference>
<dbReference type="HOGENOM" id="CLU_051096_2_0_1"/>
<comment type="caution">
    <text evidence="4">The sequence shown here is derived from an EMBL/GenBank/DDBJ whole genome shotgun (WGS) entry which is preliminary data.</text>
</comment>
<organism evidence="4 5">
    <name type="scientific">Dictyostelium discoideum</name>
    <name type="common">Social amoeba</name>
    <dbReference type="NCBI Taxonomy" id="44689"/>
    <lineage>
        <taxon>Eukaryota</taxon>
        <taxon>Amoebozoa</taxon>
        <taxon>Evosea</taxon>
        <taxon>Eumycetozoa</taxon>
        <taxon>Dictyostelia</taxon>
        <taxon>Dictyosteliales</taxon>
        <taxon>Dictyosteliaceae</taxon>
        <taxon>Dictyostelium</taxon>
    </lineage>
</organism>
<feature type="domain" description="BPL/LPL catalytic" evidence="3">
    <location>
        <begin position="112"/>
        <end position="324"/>
    </location>
</feature>
<dbReference type="Gene3D" id="3.30.930.10">
    <property type="entry name" value="Bira Bifunctional Protein, Domain 2"/>
    <property type="match status" value="1"/>
</dbReference>
<dbReference type="InterPro" id="IPR004408">
    <property type="entry name" value="Biotin_CoA_COase_ligase"/>
</dbReference>
<accession>Q54I33</accession>
<dbReference type="OMA" id="ARECNAN"/>
<dbReference type="InParanoid" id="Q54I33"/>
<dbReference type="STRING" id="44689.Q54I33"/>
<protein>
    <submittedName>
        <fullName evidence="4">Biotin--[acetyl-CoA-carboxylase] ligase 3</fullName>
    </submittedName>
</protein>
<dbReference type="InterPro" id="IPR004143">
    <property type="entry name" value="BPL_LPL_catalytic"/>
</dbReference>
<sequence length="404" mass="45566">MFKITMAKSTNNTAISSALNSLKQNYTPSNIVSLYSKTALELKDAKEFYGKSYYPGQLVPNFYQTKYEAEQDDTDNSSSDIVIDEKFKIVLQTQQQQQPQQEIEDTNVFNINQYFQGLKSILFGNQIIHSKLLSSTQSLSLKYLSNTKQGIVVVSDQQTNGKGRGGNQWVSPMGCLLYSFKCKQTDGTKLPFLQYVAGLALIEAIHSFPIASDLNVRLKWPNDIYDGDSNLKIGGILCQSNYFDNQFDITIGIGLNVTNSSNPTISINEMIFKKENKKTTTTTTTTTTTITTTPTTTPTPIYISRESLLSRFFNVFEEIYLTFTRDGFRTLEKRYTDAWLHSGSVVQIKEKNNQYVKIIGITENAFLKSIECDSNGNQTSNIIHELHPDGTSFDIENLILKEKK</sequence>
<dbReference type="InterPro" id="IPR045864">
    <property type="entry name" value="aa-tRNA-synth_II/BPL/LPL"/>
</dbReference>
<dbReference type="GO" id="GO:0004077">
    <property type="term" value="F:biotin--[biotin carboxyl-carrier protein] ligase activity"/>
    <property type="evidence" value="ECO:0000318"/>
    <property type="project" value="GO_Central"/>
</dbReference>
<dbReference type="EMBL" id="AAFI02000129">
    <property type="protein sequence ID" value="EAL62933.1"/>
    <property type="molecule type" value="Genomic_DNA"/>
</dbReference>
<keyword evidence="2 4" id="KW-0436">Ligase</keyword>
<dbReference type="PaxDb" id="44689-DDB0304891"/>
<dbReference type="VEuPathDB" id="AmoebaDB:DDB_G0289035"/>
<reference evidence="4 5" key="1">
    <citation type="journal article" date="2005" name="Nature">
        <title>The genome of the social amoeba Dictyostelium discoideum.</title>
        <authorList>
            <consortium name="The Dictyostelium discoideum Sequencing Consortium"/>
            <person name="Eichinger L."/>
            <person name="Pachebat J.A."/>
            <person name="Glockner G."/>
            <person name="Rajandream M.A."/>
            <person name="Sucgang R."/>
            <person name="Berriman M."/>
            <person name="Song J."/>
            <person name="Olsen R."/>
            <person name="Szafranski K."/>
            <person name="Xu Q."/>
            <person name="Tunggal B."/>
            <person name="Kummerfeld S."/>
            <person name="Madera M."/>
            <person name="Konfortov B.A."/>
            <person name="Rivero F."/>
            <person name="Bankier A.T."/>
            <person name="Lehmann R."/>
            <person name="Hamlin N."/>
            <person name="Davies R."/>
            <person name="Gaudet P."/>
            <person name="Fey P."/>
            <person name="Pilcher K."/>
            <person name="Chen G."/>
            <person name="Saunders D."/>
            <person name="Sodergren E."/>
            <person name="Davis P."/>
            <person name="Kerhornou A."/>
            <person name="Nie X."/>
            <person name="Hall N."/>
            <person name="Anjard C."/>
            <person name="Hemphill L."/>
            <person name="Bason N."/>
            <person name="Farbrother P."/>
            <person name="Desany B."/>
            <person name="Just E."/>
            <person name="Morio T."/>
            <person name="Rost R."/>
            <person name="Churcher C."/>
            <person name="Cooper J."/>
            <person name="Haydock S."/>
            <person name="van Driessche N."/>
            <person name="Cronin A."/>
            <person name="Goodhead I."/>
            <person name="Muzny D."/>
            <person name="Mourier T."/>
            <person name="Pain A."/>
            <person name="Lu M."/>
            <person name="Harper D."/>
            <person name="Lindsay R."/>
            <person name="Hauser H."/>
            <person name="James K."/>
            <person name="Quiles M."/>
            <person name="Madan Babu M."/>
            <person name="Saito T."/>
            <person name="Buchrieser C."/>
            <person name="Wardroper A."/>
            <person name="Felder M."/>
            <person name="Thangavelu M."/>
            <person name="Johnson D."/>
            <person name="Knights A."/>
            <person name="Loulseged H."/>
            <person name="Mungall K."/>
            <person name="Oliver K."/>
            <person name="Price C."/>
            <person name="Quail M.A."/>
            <person name="Urushihara H."/>
            <person name="Hernandez J."/>
            <person name="Rabbinowitsch E."/>
            <person name="Steffen D."/>
            <person name="Sanders M."/>
            <person name="Ma J."/>
            <person name="Kohara Y."/>
            <person name="Sharp S."/>
            <person name="Simmonds M."/>
            <person name="Spiegler S."/>
            <person name="Tivey A."/>
            <person name="Sugano S."/>
            <person name="White B."/>
            <person name="Walker D."/>
            <person name="Woodward J."/>
            <person name="Winckler T."/>
            <person name="Tanaka Y."/>
            <person name="Shaulsky G."/>
            <person name="Schleicher M."/>
            <person name="Weinstock G."/>
            <person name="Rosenthal A."/>
            <person name="Cox E.C."/>
            <person name="Chisholm R.L."/>
            <person name="Gibbs R."/>
            <person name="Loomis W.F."/>
            <person name="Platzer M."/>
            <person name="Kay R.R."/>
            <person name="Williams J."/>
            <person name="Dear P.H."/>
            <person name="Noegel A.A."/>
            <person name="Barrell B."/>
            <person name="Kuspa A."/>
        </authorList>
    </citation>
    <scope>NUCLEOTIDE SEQUENCE [LARGE SCALE GENOMIC DNA]</scope>
    <source>
        <strain evidence="4 5">AX4</strain>
    </source>
</reference>
<dbReference type="PROSITE" id="PS51733">
    <property type="entry name" value="BPL_LPL_CATALYTIC"/>
    <property type="match status" value="1"/>
</dbReference>
<dbReference type="FunCoup" id="Q54I33">
    <property type="interactions" value="166"/>
</dbReference>
<dbReference type="Proteomes" id="UP000002195">
    <property type="component" value="Unassembled WGS sequence"/>
</dbReference>
<dbReference type="eggNOG" id="KOG1536">
    <property type="taxonomic scope" value="Eukaryota"/>
</dbReference>
<evidence type="ECO:0000313" key="5">
    <source>
        <dbReference type="Proteomes" id="UP000002195"/>
    </source>
</evidence>
<comment type="similarity">
    <text evidence="1">Belongs to the biotin--protein ligase family.</text>
</comment>
<dbReference type="AlphaFoldDB" id="Q54I33"/>
<evidence type="ECO:0000256" key="2">
    <source>
        <dbReference type="ARBA" id="ARBA00022598"/>
    </source>
</evidence>
<evidence type="ECO:0000313" key="4">
    <source>
        <dbReference type="EMBL" id="EAL62933.1"/>
    </source>
</evidence>
<dbReference type="RefSeq" id="XP_636438.1">
    <property type="nucleotide sequence ID" value="XM_631346.1"/>
</dbReference>
<dbReference type="PRO" id="PR:Q54I33"/>
<dbReference type="GeneID" id="8626931"/>
<proteinExistence type="inferred from homology"/>
<dbReference type="NCBIfam" id="TIGR00121">
    <property type="entry name" value="birA_ligase"/>
    <property type="match status" value="1"/>
</dbReference>
<name>Q54I33_DICDI</name>
<dbReference type="PANTHER" id="PTHR12835">
    <property type="entry name" value="BIOTIN PROTEIN LIGASE"/>
    <property type="match status" value="1"/>
</dbReference>
<evidence type="ECO:0000259" key="3">
    <source>
        <dbReference type="PROSITE" id="PS51733"/>
    </source>
</evidence>
<gene>
    <name evidence="4" type="primary">hlcs3</name>
    <name evidence="4" type="ORF">DDB_G0289035</name>
</gene>
<evidence type="ECO:0000256" key="1">
    <source>
        <dbReference type="ARBA" id="ARBA00009934"/>
    </source>
</evidence>
<keyword evidence="5" id="KW-1185">Reference proteome</keyword>
<dbReference type="GO" id="GO:0005737">
    <property type="term" value="C:cytoplasm"/>
    <property type="evidence" value="ECO:0000318"/>
    <property type="project" value="GO_Central"/>
</dbReference>
<dbReference type="Pfam" id="PF03099">
    <property type="entry name" value="BPL_LplA_LipB"/>
    <property type="match status" value="1"/>
</dbReference>
<dbReference type="dictyBase" id="DDB_G0289035">
    <property type="gene designation" value="hlcs3"/>
</dbReference>
<dbReference type="KEGG" id="ddi:DDB_G0289035"/>
<dbReference type="SUPFAM" id="SSF55681">
    <property type="entry name" value="Class II aaRS and biotin synthetases"/>
    <property type="match status" value="1"/>
</dbReference>
<dbReference type="PhylomeDB" id="Q54I33"/>